<gene>
    <name evidence="2" type="ORF">GMORB2_3945</name>
</gene>
<proteinExistence type="inferred from homology"/>
<dbReference type="OrthoDB" id="2013972at2759"/>
<reference evidence="2" key="1">
    <citation type="submission" date="2020-03" db="EMBL/GenBank/DDBJ databases">
        <title>Site-based positive gene gene selection in Geosmithia morbida across the United States reveals a broad range of putative effectors and factors for local host and environmental adapation.</title>
        <authorList>
            <person name="Onufrak A."/>
            <person name="Murdoch R.W."/>
            <person name="Gazis R."/>
            <person name="Huff M."/>
            <person name="Staton M."/>
            <person name="Klingeman W."/>
            <person name="Hadziabdic D."/>
        </authorList>
    </citation>
    <scope>NUCLEOTIDE SEQUENCE</scope>
    <source>
        <strain evidence="2">1262</strain>
    </source>
</reference>
<dbReference type="PANTHER" id="PTHR43591">
    <property type="entry name" value="METHYLTRANSFERASE"/>
    <property type="match status" value="1"/>
</dbReference>
<evidence type="ECO:0000313" key="2">
    <source>
        <dbReference type="EMBL" id="KAF4125106.1"/>
    </source>
</evidence>
<dbReference type="InterPro" id="IPR029063">
    <property type="entry name" value="SAM-dependent_MTases_sf"/>
</dbReference>
<organism evidence="2 3">
    <name type="scientific">Geosmithia morbida</name>
    <dbReference type="NCBI Taxonomy" id="1094350"/>
    <lineage>
        <taxon>Eukaryota</taxon>
        <taxon>Fungi</taxon>
        <taxon>Dikarya</taxon>
        <taxon>Ascomycota</taxon>
        <taxon>Pezizomycotina</taxon>
        <taxon>Sordariomycetes</taxon>
        <taxon>Hypocreomycetidae</taxon>
        <taxon>Hypocreales</taxon>
        <taxon>Bionectriaceae</taxon>
        <taxon>Geosmithia</taxon>
    </lineage>
</organism>
<dbReference type="GeneID" id="55970173"/>
<comment type="caution">
    <text evidence="2">The sequence shown here is derived from an EMBL/GenBank/DDBJ whole genome shotgun (WGS) entry which is preliminary data.</text>
</comment>
<dbReference type="EMBL" id="JAANYQ010000003">
    <property type="protein sequence ID" value="KAF4125106.1"/>
    <property type="molecule type" value="Genomic_DNA"/>
</dbReference>
<accession>A0A9P4YXW5</accession>
<sequence length="322" mass="37779">MELTRTEYSTSEERYLLDGFWRHGRYYGSWKPGKYIFPIDSEELNRLDIFHKVFLVARDGLGLDYALRKDRPVKILDVGTGTGIWSIHVSEHYQHTEVMAVDLNQVQPHLIPAGMRTMQFDIEEPSWDGLMSNCDLVHIRLLYGSIQTNLWPQVYRNVFGPQHTWLTHIDRRLAPGTGFVEHTEIDWTPRWESSGDIPNPSAIQEWSELYLQGMDRVNKSARVAPQWTVRMLEDAGFVDVREETIRCYVCPWSSDRQEREIARWFNLVFSQGLEAMSLLPMVDYLGMSIDEVNSLCARTKREMCVLRYHAYMTFHIWTARRP</sequence>
<evidence type="ECO:0008006" key="4">
    <source>
        <dbReference type="Google" id="ProtNLM"/>
    </source>
</evidence>
<dbReference type="RefSeq" id="XP_035323758.1">
    <property type="nucleotide sequence ID" value="XM_035465921.1"/>
</dbReference>
<dbReference type="Proteomes" id="UP000749293">
    <property type="component" value="Unassembled WGS sequence"/>
</dbReference>
<evidence type="ECO:0000313" key="3">
    <source>
        <dbReference type="Proteomes" id="UP000749293"/>
    </source>
</evidence>
<comment type="similarity">
    <text evidence="1">Belongs to the methyltransferase superfamily. LaeA methyltransferase family.</text>
</comment>
<protein>
    <recommendedName>
        <fullName evidence="4">Methyl transferase</fullName>
    </recommendedName>
</protein>
<name>A0A9P4YXW5_9HYPO</name>
<dbReference type="Gene3D" id="3.40.50.150">
    <property type="entry name" value="Vaccinia Virus protein VP39"/>
    <property type="match status" value="1"/>
</dbReference>
<keyword evidence="3" id="KW-1185">Reference proteome</keyword>
<dbReference type="SUPFAM" id="SSF53335">
    <property type="entry name" value="S-adenosyl-L-methionine-dependent methyltransferases"/>
    <property type="match status" value="1"/>
</dbReference>
<evidence type="ECO:0000256" key="1">
    <source>
        <dbReference type="ARBA" id="ARBA00038158"/>
    </source>
</evidence>
<dbReference type="AlphaFoldDB" id="A0A9P4YXW5"/>
<dbReference type="Pfam" id="PF13489">
    <property type="entry name" value="Methyltransf_23"/>
    <property type="match status" value="1"/>
</dbReference>